<evidence type="ECO:0000313" key="2">
    <source>
        <dbReference type="Proteomes" id="UP000001818"/>
    </source>
</evidence>
<dbReference type="STRING" id="316057.RPD_1582"/>
<dbReference type="EMBL" id="CP000283">
    <property type="protein sequence ID" value="ABE38819.1"/>
    <property type="molecule type" value="Genomic_DNA"/>
</dbReference>
<gene>
    <name evidence="1" type="ordered locus">RPD_1582</name>
</gene>
<dbReference type="HOGENOM" id="CLU_2525359_0_0_5"/>
<reference evidence="1 2" key="1">
    <citation type="submission" date="2006-03" db="EMBL/GenBank/DDBJ databases">
        <title>Complete sequence of Rhodopseudomonas palustris BisB5.</title>
        <authorList>
            <consortium name="US DOE Joint Genome Institute"/>
            <person name="Copeland A."/>
            <person name="Lucas S."/>
            <person name="Lapidus A."/>
            <person name="Barry K."/>
            <person name="Detter J.C."/>
            <person name="Glavina del Rio T."/>
            <person name="Hammon N."/>
            <person name="Israni S."/>
            <person name="Dalin E."/>
            <person name="Tice H."/>
            <person name="Pitluck S."/>
            <person name="Chain P."/>
            <person name="Malfatti S."/>
            <person name="Shin M."/>
            <person name="Vergez L."/>
            <person name="Schmutz J."/>
            <person name="Larimer F."/>
            <person name="Land M."/>
            <person name="Hauser L."/>
            <person name="Pelletier D.A."/>
            <person name="Kyrpides N."/>
            <person name="Lykidis A."/>
            <person name="Oda Y."/>
            <person name="Harwood C.S."/>
            <person name="Richardson P."/>
        </authorList>
    </citation>
    <scope>NUCLEOTIDE SEQUENCE [LARGE SCALE GENOMIC DNA]</scope>
    <source>
        <strain evidence="1 2">BisB5</strain>
    </source>
</reference>
<dbReference type="AlphaFoldDB" id="Q13AS0"/>
<name>Q13AS0_RHOPS</name>
<evidence type="ECO:0000313" key="1">
    <source>
        <dbReference type="EMBL" id="ABE38819.1"/>
    </source>
</evidence>
<organism evidence="1 2">
    <name type="scientific">Rhodopseudomonas palustris (strain BisB5)</name>
    <dbReference type="NCBI Taxonomy" id="316057"/>
    <lineage>
        <taxon>Bacteria</taxon>
        <taxon>Pseudomonadati</taxon>
        <taxon>Pseudomonadota</taxon>
        <taxon>Alphaproteobacteria</taxon>
        <taxon>Hyphomicrobiales</taxon>
        <taxon>Nitrobacteraceae</taxon>
        <taxon>Rhodopseudomonas</taxon>
    </lineage>
</organism>
<proteinExistence type="predicted"/>
<accession>Q13AS0</accession>
<protein>
    <submittedName>
        <fullName evidence="1">Uncharacterized protein</fullName>
    </submittedName>
</protein>
<dbReference type="Proteomes" id="UP000001818">
    <property type="component" value="Chromosome"/>
</dbReference>
<dbReference type="KEGG" id="rpd:RPD_1582"/>
<sequence>MQNLGARLGEPPGELRFLAGLEDRLPQPSSRPIQPPPGAVLGDPASLIGIGAGVAPVLEQGSRTEFQRIRRCYQDRQCPIISMF</sequence>